<reference evidence="3 4" key="1">
    <citation type="journal article" date="2023" name="Sci. Data">
        <title>Genome assembly of the Korean intertidal mud-creeper Batillaria attramentaria.</title>
        <authorList>
            <person name="Patra A.K."/>
            <person name="Ho P.T."/>
            <person name="Jun S."/>
            <person name="Lee S.J."/>
            <person name="Kim Y."/>
            <person name="Won Y.J."/>
        </authorList>
    </citation>
    <scope>NUCLEOTIDE SEQUENCE [LARGE SCALE GENOMIC DNA]</scope>
    <source>
        <strain evidence="3">Wonlab-2016</strain>
    </source>
</reference>
<evidence type="ECO:0000256" key="1">
    <source>
        <dbReference type="SAM" id="SignalP"/>
    </source>
</evidence>
<feature type="domain" description="Apple" evidence="2">
    <location>
        <begin position="152"/>
        <end position="235"/>
    </location>
</feature>
<proteinExistence type="predicted"/>
<dbReference type="EMBL" id="JACVVK020000065">
    <property type="protein sequence ID" value="KAK7496667.1"/>
    <property type="molecule type" value="Genomic_DNA"/>
</dbReference>
<dbReference type="Gene3D" id="3.50.4.10">
    <property type="entry name" value="Hepatocyte Growth Factor"/>
    <property type="match status" value="1"/>
</dbReference>
<dbReference type="SUPFAM" id="SSF57414">
    <property type="entry name" value="Hairpin loop containing domain-like"/>
    <property type="match status" value="1"/>
</dbReference>
<gene>
    <name evidence="3" type="ORF">BaRGS_00012074</name>
</gene>
<keyword evidence="1" id="KW-0732">Signal</keyword>
<sequence length="236" mass="25747">MKMVVFLPLLFLLCCHLSSGSNVRQYTAYRDSAFTGVVFTQNLLFDSLLGSSGACALKCHTSAGCVTFTTTRATSTVMRCRGHSTWMTSQSPTTAAAGTATFFLPDTSVWLEKTCASNADCAARHSECYDGSCLCTPGYYYSHRMNFCVQTCSPSNLQTTFLRYPGAAIDHHNIASIGGTSATQCKELCLQQPTCRTFDFRASDGSCSLQAVTRLDVSPAYWLTVAQYDYNQITCL</sequence>
<dbReference type="PROSITE" id="PS50948">
    <property type="entry name" value="PAN"/>
    <property type="match status" value="1"/>
</dbReference>
<comment type="caution">
    <text evidence="3">The sequence shown here is derived from an EMBL/GenBank/DDBJ whole genome shotgun (WGS) entry which is preliminary data.</text>
</comment>
<feature type="signal peptide" evidence="1">
    <location>
        <begin position="1"/>
        <end position="20"/>
    </location>
</feature>
<dbReference type="AlphaFoldDB" id="A0ABD0LAW2"/>
<keyword evidence="4" id="KW-1185">Reference proteome</keyword>
<evidence type="ECO:0000313" key="4">
    <source>
        <dbReference type="Proteomes" id="UP001519460"/>
    </source>
</evidence>
<name>A0ABD0LAW2_9CAEN</name>
<evidence type="ECO:0000313" key="3">
    <source>
        <dbReference type="EMBL" id="KAK7496667.1"/>
    </source>
</evidence>
<protein>
    <recommendedName>
        <fullName evidence="2">Apple domain-containing protein</fullName>
    </recommendedName>
</protein>
<dbReference type="InterPro" id="IPR003609">
    <property type="entry name" value="Pan_app"/>
</dbReference>
<dbReference type="Pfam" id="PF00024">
    <property type="entry name" value="PAN_1"/>
    <property type="match status" value="1"/>
</dbReference>
<accession>A0ABD0LAW2</accession>
<dbReference type="SMART" id="SM00473">
    <property type="entry name" value="PAN_AP"/>
    <property type="match status" value="1"/>
</dbReference>
<dbReference type="Proteomes" id="UP001519460">
    <property type="component" value="Unassembled WGS sequence"/>
</dbReference>
<evidence type="ECO:0000259" key="2">
    <source>
        <dbReference type="PROSITE" id="PS50948"/>
    </source>
</evidence>
<feature type="chain" id="PRO_5044889916" description="Apple domain-containing protein" evidence="1">
    <location>
        <begin position="21"/>
        <end position="236"/>
    </location>
</feature>
<organism evidence="3 4">
    <name type="scientific">Batillaria attramentaria</name>
    <dbReference type="NCBI Taxonomy" id="370345"/>
    <lineage>
        <taxon>Eukaryota</taxon>
        <taxon>Metazoa</taxon>
        <taxon>Spiralia</taxon>
        <taxon>Lophotrochozoa</taxon>
        <taxon>Mollusca</taxon>
        <taxon>Gastropoda</taxon>
        <taxon>Caenogastropoda</taxon>
        <taxon>Sorbeoconcha</taxon>
        <taxon>Cerithioidea</taxon>
        <taxon>Batillariidae</taxon>
        <taxon>Batillaria</taxon>
    </lineage>
</organism>